<comment type="caution">
    <text evidence="3">The sequence shown here is derived from an EMBL/GenBank/DDBJ whole genome shotgun (WGS) entry which is preliminary data.</text>
</comment>
<evidence type="ECO:0000259" key="2">
    <source>
        <dbReference type="Pfam" id="PF14368"/>
    </source>
</evidence>
<reference evidence="3 4" key="1">
    <citation type="journal article" date="2019" name="Sci. Rep.">
        <title>A high-quality genome of Eragrostis curvula grass provides insights into Poaceae evolution and supports new strategies to enhance forage quality.</title>
        <authorList>
            <person name="Carballo J."/>
            <person name="Santos B.A.C.M."/>
            <person name="Zappacosta D."/>
            <person name="Garbus I."/>
            <person name="Selva J.P."/>
            <person name="Gallo C.A."/>
            <person name="Diaz A."/>
            <person name="Albertini E."/>
            <person name="Caccamo M."/>
            <person name="Echenique V."/>
        </authorList>
    </citation>
    <scope>NUCLEOTIDE SEQUENCE [LARGE SCALE GENOMIC DNA]</scope>
    <source>
        <strain evidence="4">cv. Victoria</strain>
        <tissue evidence="3">Leaf</tissue>
    </source>
</reference>
<evidence type="ECO:0000256" key="1">
    <source>
        <dbReference type="SAM" id="Phobius"/>
    </source>
</evidence>
<dbReference type="Pfam" id="PF14368">
    <property type="entry name" value="LTP_2"/>
    <property type="match status" value="1"/>
</dbReference>
<protein>
    <recommendedName>
        <fullName evidence="2">Bifunctional inhibitor/plant lipid transfer protein/seed storage helical domain-containing protein</fullName>
    </recommendedName>
</protein>
<accession>A0A5J9WNK0</accession>
<keyword evidence="1" id="KW-0472">Membrane</keyword>
<keyword evidence="4" id="KW-1185">Reference proteome</keyword>
<dbReference type="AlphaFoldDB" id="A0A5J9WNK0"/>
<gene>
    <name evidence="3" type="ORF">EJB05_01669</name>
</gene>
<dbReference type="EMBL" id="RWGY01000002">
    <property type="protein sequence ID" value="TVU50302.1"/>
    <property type="molecule type" value="Genomic_DNA"/>
</dbReference>
<dbReference type="PANTHER" id="PTHR33286">
    <property type="entry name" value="BIFUNCTIONAL INHIBITOR/LIPID-TRANSFER PROTEIN/SEED STORAGE 2S ALBUMIN SUPERFAMILY PROTEIN"/>
    <property type="match status" value="1"/>
</dbReference>
<evidence type="ECO:0000313" key="3">
    <source>
        <dbReference type="EMBL" id="TVU50302.1"/>
    </source>
</evidence>
<keyword evidence="1" id="KW-1133">Transmembrane helix</keyword>
<proteinExistence type="predicted"/>
<name>A0A5J9WNK0_9POAL</name>
<feature type="domain" description="Bifunctional inhibitor/plant lipid transfer protein/seed storage helical" evidence="2">
    <location>
        <begin position="29"/>
        <end position="118"/>
    </location>
</feature>
<dbReference type="PANTHER" id="PTHR33286:SF44">
    <property type="entry name" value="5A2 PROTEIN"/>
    <property type="match status" value="1"/>
</dbReference>
<dbReference type="OrthoDB" id="1372934at2759"/>
<feature type="transmembrane region" description="Helical" evidence="1">
    <location>
        <begin position="12"/>
        <end position="34"/>
    </location>
</feature>
<sequence>MQKRYILGLGKINIILILMAMKTILQFMVLALVFDILTSPQAWAEVDCYGDKELVKVKCKKTLEVLGPYVDPNPSCIRAVEQSDMACICGIIKPEEEIYISIIRFLRLARTCRKPVPAPGQKCGTYTIPHPSPVPPSRSHP</sequence>
<organism evidence="3 4">
    <name type="scientific">Eragrostis curvula</name>
    <name type="common">weeping love grass</name>
    <dbReference type="NCBI Taxonomy" id="38414"/>
    <lineage>
        <taxon>Eukaryota</taxon>
        <taxon>Viridiplantae</taxon>
        <taxon>Streptophyta</taxon>
        <taxon>Embryophyta</taxon>
        <taxon>Tracheophyta</taxon>
        <taxon>Spermatophyta</taxon>
        <taxon>Magnoliopsida</taxon>
        <taxon>Liliopsida</taxon>
        <taxon>Poales</taxon>
        <taxon>Poaceae</taxon>
        <taxon>PACMAD clade</taxon>
        <taxon>Chloridoideae</taxon>
        <taxon>Eragrostideae</taxon>
        <taxon>Eragrostidinae</taxon>
        <taxon>Eragrostis</taxon>
    </lineage>
</organism>
<evidence type="ECO:0000313" key="4">
    <source>
        <dbReference type="Proteomes" id="UP000324897"/>
    </source>
</evidence>
<keyword evidence="1" id="KW-0812">Transmembrane</keyword>
<dbReference type="InterPro" id="IPR016140">
    <property type="entry name" value="Bifunc_inhib/LTP/seed_store"/>
</dbReference>
<dbReference type="Gramene" id="TVU50302">
    <property type="protein sequence ID" value="TVU50302"/>
    <property type="gene ID" value="EJB05_01669"/>
</dbReference>
<dbReference type="Proteomes" id="UP000324897">
    <property type="component" value="Chromosome 6"/>
</dbReference>